<name>C0FV79_9FIRM</name>
<reference evidence="5 6" key="1">
    <citation type="submission" date="2009-02" db="EMBL/GenBank/DDBJ databases">
        <authorList>
            <person name="Fulton L."/>
            <person name="Clifton S."/>
            <person name="Fulton B."/>
            <person name="Xu J."/>
            <person name="Minx P."/>
            <person name="Pepin K.H."/>
            <person name="Johnson M."/>
            <person name="Bhonagiri V."/>
            <person name="Nash W.E."/>
            <person name="Mardis E.R."/>
            <person name="Wilson R.K."/>
        </authorList>
    </citation>
    <scope>NUCLEOTIDE SEQUENCE [LARGE SCALE GENOMIC DNA]</scope>
    <source>
        <strain evidence="5 6">DSM 16841</strain>
    </source>
</reference>
<protein>
    <submittedName>
        <fullName evidence="5">Transcriptional regulator, LacI family</fullName>
    </submittedName>
</protein>
<dbReference type="GO" id="GO:0000976">
    <property type="term" value="F:transcription cis-regulatory region binding"/>
    <property type="evidence" value="ECO:0007669"/>
    <property type="project" value="TreeGrafter"/>
</dbReference>
<gene>
    <name evidence="5" type="ORF">ROSEINA2194_02652</name>
</gene>
<evidence type="ECO:0000256" key="2">
    <source>
        <dbReference type="ARBA" id="ARBA00023125"/>
    </source>
</evidence>
<dbReference type="SUPFAM" id="SSF47413">
    <property type="entry name" value="lambda repressor-like DNA-binding domains"/>
    <property type="match status" value="1"/>
</dbReference>
<dbReference type="PROSITE" id="PS00356">
    <property type="entry name" value="HTH_LACI_1"/>
    <property type="match status" value="1"/>
</dbReference>
<dbReference type="AlphaFoldDB" id="C0FV79"/>
<dbReference type="CDD" id="cd01392">
    <property type="entry name" value="HTH_LacI"/>
    <property type="match status" value="1"/>
</dbReference>
<evidence type="ECO:0000313" key="5">
    <source>
        <dbReference type="EMBL" id="EEG93498.1"/>
    </source>
</evidence>
<dbReference type="PANTHER" id="PTHR30146:SF109">
    <property type="entry name" value="HTH-TYPE TRANSCRIPTIONAL REGULATOR GALS"/>
    <property type="match status" value="1"/>
</dbReference>
<dbReference type="InterPro" id="IPR010982">
    <property type="entry name" value="Lambda_DNA-bd_dom_sf"/>
</dbReference>
<sequence length="369" mass="41532">MKNLYFGGNLNTEIENVYKIRLEYQQFMNASIHDVAKRAGVSIATVSRVVNNSAGVKESKVAAVKEALEYYDYQPSQFGRGLVTGTSKMIGVYSPLAGGSMFESGYMLECLRGIDNIIRESSYSLLLMNESVSYEKSEKAKPKFIEYVNQKKIDGLIVLTIPSDGRLEGALSAIIEDDFPVGYIGKRFGEKGMNVYASYEEYMMDGIRRLYEKGHREIAFLPMKSRSATNQKIKSKAEIKYSGLKVNITDTTSDIDIEFLRDILEYMMEEELVTAMIVEDLRLLAKVQSILSTMGKQIGNDISVICVEHVKNEGAKMLPKIDCYYVPALQLGETIATELLDNLTGKKTKEISKRFMPEYIERGSVKEIE</sequence>
<dbReference type="Pfam" id="PF13377">
    <property type="entry name" value="Peripla_BP_3"/>
    <property type="match status" value="1"/>
</dbReference>
<keyword evidence="2" id="KW-0238">DNA-binding</keyword>
<dbReference type="EMBL" id="ACFY01000098">
    <property type="protein sequence ID" value="EEG93498.1"/>
    <property type="molecule type" value="Genomic_DNA"/>
</dbReference>
<evidence type="ECO:0000256" key="1">
    <source>
        <dbReference type="ARBA" id="ARBA00023015"/>
    </source>
</evidence>
<evidence type="ECO:0000313" key="6">
    <source>
        <dbReference type="Proteomes" id="UP000003561"/>
    </source>
</evidence>
<organism evidence="5 6">
    <name type="scientific">Roseburia inulinivorans DSM 16841</name>
    <dbReference type="NCBI Taxonomy" id="622312"/>
    <lineage>
        <taxon>Bacteria</taxon>
        <taxon>Bacillati</taxon>
        <taxon>Bacillota</taxon>
        <taxon>Clostridia</taxon>
        <taxon>Lachnospirales</taxon>
        <taxon>Lachnospiraceae</taxon>
        <taxon>Roseburia</taxon>
    </lineage>
</organism>
<dbReference type="PANTHER" id="PTHR30146">
    <property type="entry name" value="LACI-RELATED TRANSCRIPTIONAL REPRESSOR"/>
    <property type="match status" value="1"/>
</dbReference>
<dbReference type="InterPro" id="IPR000843">
    <property type="entry name" value="HTH_LacI"/>
</dbReference>
<dbReference type="PROSITE" id="PS50932">
    <property type="entry name" value="HTH_LACI_2"/>
    <property type="match status" value="1"/>
</dbReference>
<dbReference type="InterPro" id="IPR028082">
    <property type="entry name" value="Peripla_BP_I"/>
</dbReference>
<evidence type="ECO:0000256" key="3">
    <source>
        <dbReference type="ARBA" id="ARBA00023163"/>
    </source>
</evidence>
<dbReference type="Proteomes" id="UP000003561">
    <property type="component" value="Unassembled WGS sequence"/>
</dbReference>
<comment type="caution">
    <text evidence="5">The sequence shown here is derived from an EMBL/GenBank/DDBJ whole genome shotgun (WGS) entry which is preliminary data.</text>
</comment>
<dbReference type="SUPFAM" id="SSF53822">
    <property type="entry name" value="Periplasmic binding protein-like I"/>
    <property type="match status" value="1"/>
</dbReference>
<dbReference type="Pfam" id="PF00356">
    <property type="entry name" value="LacI"/>
    <property type="match status" value="1"/>
</dbReference>
<feature type="domain" description="HTH lacI-type" evidence="4">
    <location>
        <begin position="30"/>
        <end position="84"/>
    </location>
</feature>
<dbReference type="PRINTS" id="PR00036">
    <property type="entry name" value="HTHLACI"/>
</dbReference>
<proteinExistence type="predicted"/>
<evidence type="ECO:0000259" key="4">
    <source>
        <dbReference type="PROSITE" id="PS50932"/>
    </source>
</evidence>
<dbReference type="eggNOG" id="COG1609">
    <property type="taxonomic scope" value="Bacteria"/>
</dbReference>
<dbReference type="Gene3D" id="3.40.50.2300">
    <property type="match status" value="2"/>
</dbReference>
<dbReference type="SMART" id="SM00354">
    <property type="entry name" value="HTH_LACI"/>
    <property type="match status" value="1"/>
</dbReference>
<dbReference type="InterPro" id="IPR046335">
    <property type="entry name" value="LacI/GalR-like_sensor"/>
</dbReference>
<accession>C0FV79</accession>
<reference evidence="5 6" key="2">
    <citation type="submission" date="2009-03" db="EMBL/GenBank/DDBJ databases">
        <title>Draft genome sequence of Roseburia inulinivorans (DSM 16841).</title>
        <authorList>
            <person name="Sudarsanam P."/>
            <person name="Ley R."/>
            <person name="Guruge J."/>
            <person name="Turnbaugh P.J."/>
            <person name="Mahowald M."/>
            <person name="Liep D."/>
            <person name="Gordon J."/>
        </authorList>
    </citation>
    <scope>NUCLEOTIDE SEQUENCE [LARGE SCALE GENOMIC DNA]</scope>
    <source>
        <strain evidence="5 6">DSM 16841</strain>
    </source>
</reference>
<keyword evidence="3" id="KW-0804">Transcription</keyword>
<keyword evidence="1" id="KW-0805">Transcription regulation</keyword>
<dbReference type="GO" id="GO:0003700">
    <property type="term" value="F:DNA-binding transcription factor activity"/>
    <property type="evidence" value="ECO:0007669"/>
    <property type="project" value="TreeGrafter"/>
</dbReference>
<dbReference type="Gene3D" id="1.10.260.40">
    <property type="entry name" value="lambda repressor-like DNA-binding domains"/>
    <property type="match status" value="1"/>
</dbReference>